<dbReference type="GO" id="GO:0004467">
    <property type="term" value="F:long-chain fatty acid-CoA ligase activity"/>
    <property type="evidence" value="ECO:0007669"/>
    <property type="project" value="TreeGrafter"/>
</dbReference>
<dbReference type="InterPro" id="IPR020845">
    <property type="entry name" value="AMP-binding_CS"/>
</dbReference>
<dbReference type="PROSITE" id="PS00455">
    <property type="entry name" value="AMP_BINDING"/>
    <property type="match status" value="1"/>
</dbReference>
<dbReference type="SUPFAM" id="SSF56801">
    <property type="entry name" value="Acetyl-CoA synthetase-like"/>
    <property type="match status" value="1"/>
</dbReference>
<reference evidence="5" key="1">
    <citation type="submission" date="2018-10" db="EMBL/GenBank/DDBJ databases">
        <title>Hidden diversity of soil giant viruses.</title>
        <authorList>
            <person name="Schulz F."/>
            <person name="Alteio L."/>
            <person name="Goudeau D."/>
            <person name="Ryan E.M."/>
            <person name="Malmstrom R.R."/>
            <person name="Blanchard J."/>
            <person name="Woyke T."/>
        </authorList>
    </citation>
    <scope>NUCLEOTIDE SEQUENCE</scope>
    <source>
        <strain evidence="5">HOV1</strain>
    </source>
</reference>
<dbReference type="EMBL" id="MK072335">
    <property type="protein sequence ID" value="AYV82044.1"/>
    <property type="molecule type" value="Genomic_DNA"/>
</dbReference>
<dbReference type="Pfam" id="PF00501">
    <property type="entry name" value="AMP-binding"/>
    <property type="match status" value="1"/>
</dbReference>
<evidence type="ECO:0000256" key="2">
    <source>
        <dbReference type="ARBA" id="ARBA00022832"/>
    </source>
</evidence>
<accession>A0A3G5A6C6</accession>
<proteinExistence type="predicted"/>
<protein>
    <submittedName>
        <fullName evidence="5">AMP-binding enzyme</fullName>
    </submittedName>
</protein>
<dbReference type="PANTHER" id="PTHR43272">
    <property type="entry name" value="LONG-CHAIN-FATTY-ACID--COA LIGASE"/>
    <property type="match status" value="1"/>
</dbReference>
<keyword evidence="3" id="KW-0443">Lipid metabolism</keyword>
<name>A0A3G5A6C6_9VIRU</name>
<evidence type="ECO:0000313" key="5">
    <source>
        <dbReference type="EMBL" id="AYV82044.1"/>
    </source>
</evidence>
<evidence type="ECO:0000259" key="4">
    <source>
        <dbReference type="Pfam" id="PF00501"/>
    </source>
</evidence>
<organism evidence="5">
    <name type="scientific">Homavirus sp</name>
    <dbReference type="NCBI Taxonomy" id="2487769"/>
    <lineage>
        <taxon>Viruses</taxon>
        <taxon>Varidnaviria</taxon>
        <taxon>Bamfordvirae</taxon>
        <taxon>Nucleocytoviricota</taxon>
        <taxon>Megaviricetes</taxon>
        <taxon>Imitervirales</taxon>
        <taxon>Mimiviridae</taxon>
        <taxon>Klosneuvirinae</taxon>
    </lineage>
</organism>
<evidence type="ECO:0000256" key="1">
    <source>
        <dbReference type="ARBA" id="ARBA00022598"/>
    </source>
</evidence>
<feature type="domain" description="AMP-dependent synthetase/ligase" evidence="4">
    <location>
        <begin position="51"/>
        <end position="493"/>
    </location>
</feature>
<evidence type="ECO:0000256" key="3">
    <source>
        <dbReference type="ARBA" id="ARBA00023098"/>
    </source>
</evidence>
<dbReference type="InterPro" id="IPR042099">
    <property type="entry name" value="ANL_N_sf"/>
</dbReference>
<dbReference type="PANTHER" id="PTHR43272:SF32">
    <property type="entry name" value="AMP-DEPENDENT SYNTHETASE_LIGASE DOMAIN-CONTAINING PROTEIN"/>
    <property type="match status" value="1"/>
</dbReference>
<keyword evidence="1" id="KW-0436">Ligase</keyword>
<gene>
    <name evidence="5" type="ORF">Homavirus4_7</name>
</gene>
<dbReference type="Pfam" id="PF23562">
    <property type="entry name" value="AMP-binding_C_3"/>
    <property type="match status" value="1"/>
</dbReference>
<dbReference type="GO" id="GO:0016020">
    <property type="term" value="C:membrane"/>
    <property type="evidence" value="ECO:0007669"/>
    <property type="project" value="TreeGrafter"/>
</dbReference>
<dbReference type="Gene3D" id="3.40.50.12780">
    <property type="entry name" value="N-terminal domain of ligase-like"/>
    <property type="match status" value="1"/>
</dbReference>
<keyword evidence="2" id="KW-0276">Fatty acid metabolism</keyword>
<dbReference type="InterPro" id="IPR000873">
    <property type="entry name" value="AMP-dep_synth/lig_dom"/>
</dbReference>
<sequence>MDYLFYIIILIIIVLLLHHRYNAYSVDKNRLDKMKFNKVNFDRHATIIDIFKDTVKKYPNNTALVFNKNPITYRKYYQQCNAFCNTLKYYNINKGSRVCIMGYNSPEWFYSHLGCMIGGVIPVGIYFTSQEKTCTYIINHCNPTVLVVADFECLDKFKDVLNQDDFNKNVIEKSVDTYNNEYLDKVNTFNDNFNDNLDNQNNQNKQNKQNKQCSVKYIIVYGMNKLNTNNYNEHIKIYTWDQFLKMGSNTVLNASPLIDNKNIATIIYTSGTTGDPKGVVLSHHNIYSTLDGLVSKFNTNNIKLEQGNEVIVSYLPLNHIAGQMMDIYIPICTASTVWIADRMALKGTLVNTLQLAQPTIFSGVPRVWEKIYENIDNKKQQMPFVQRMFIDLANNITNIPNRTIINKLGLGRCKYRITMAAPLSQDIKDFFADMSMPLYEVYGMSETCGPITACMPNECKYKSVGKPLKNTNIKIAKDGEIIVRSPSIFSKYYKSQTPIIDNQGYFHTGDMGHVDKDGYLFITGRKKELIITAGGENIAPIEIENNIKHCLPIISYAVVVGDQMKYLSVLLVLKMEPDTVLFSKQTQQLLKSIGSKCTDTITAEDDDKIKKYINDGIQCANKLATSNAHHIKKWKIVPNSFSIKTGELTPTMKLKRNYITKKYKYLIDQLYL</sequence>